<accession>A0A1D2QRH3</accession>
<organism evidence="1 2">
    <name type="scientific">Candidatus Endobugula sertula</name>
    <name type="common">Bugula neritina bacterial symbiont</name>
    <dbReference type="NCBI Taxonomy" id="62101"/>
    <lineage>
        <taxon>Bacteria</taxon>
        <taxon>Pseudomonadati</taxon>
        <taxon>Pseudomonadota</taxon>
        <taxon>Gammaproteobacteria</taxon>
        <taxon>Cellvibrionales</taxon>
        <taxon>Cellvibrionaceae</taxon>
        <taxon>Candidatus Endobugula</taxon>
    </lineage>
</organism>
<reference evidence="1 2" key="1">
    <citation type="journal article" date="2016" name="Appl. Environ. Microbiol.">
        <title>Lack of Overt Genome Reduction in the Bryostatin-Producing Bryozoan Symbiont "Candidatus Endobugula sertula".</title>
        <authorList>
            <person name="Miller I.J."/>
            <person name="Vanee N."/>
            <person name="Fong S.S."/>
            <person name="Lim-Fong G.E."/>
            <person name="Kwan J.C."/>
        </authorList>
    </citation>
    <scope>NUCLEOTIDE SEQUENCE [LARGE SCALE GENOMIC DNA]</scope>
    <source>
        <strain evidence="1">AB1-4</strain>
    </source>
</reference>
<proteinExistence type="predicted"/>
<dbReference type="STRING" id="62101.AB835_04735"/>
<protein>
    <submittedName>
        <fullName evidence="1">RNA-binding protein</fullName>
    </submittedName>
</protein>
<name>A0A1D2QRH3_9GAMM</name>
<evidence type="ECO:0000313" key="1">
    <source>
        <dbReference type="EMBL" id="ODS24189.1"/>
    </source>
</evidence>
<gene>
    <name evidence="1" type="ORF">AB835_04735</name>
</gene>
<sequence length="98" mass="11730">MKKLTLAVKAEYFDAIKAGFKTEEYRLYNDYWRKRLEDREYDVIEITRGYPKLDDYSKRLLFKYQPYSIKTITHPHFGNGSTKVFALPLTTPIQENIK</sequence>
<evidence type="ECO:0000313" key="2">
    <source>
        <dbReference type="Proteomes" id="UP000242502"/>
    </source>
</evidence>
<dbReference type="AlphaFoldDB" id="A0A1D2QRH3"/>
<comment type="caution">
    <text evidence="1">The sequence shown here is derived from an EMBL/GenBank/DDBJ whole genome shotgun (WGS) entry which is preliminary data.</text>
</comment>
<dbReference type="EMBL" id="MDLC01000012">
    <property type="protein sequence ID" value="ODS24189.1"/>
    <property type="molecule type" value="Genomic_DNA"/>
</dbReference>
<dbReference type="Proteomes" id="UP000242502">
    <property type="component" value="Unassembled WGS sequence"/>
</dbReference>